<dbReference type="GO" id="GO:0016829">
    <property type="term" value="F:lyase activity"/>
    <property type="evidence" value="ECO:0007669"/>
    <property type="project" value="UniProtKB-KW"/>
</dbReference>
<name>A0A4E0R4X4_FASHE</name>
<proteinExistence type="predicted"/>
<sequence length="147" mass="16726">MSLVEYSSSEDEPSEIHSDAKLELPAFLTTLSGDSLRFDAREDDPEYHQHRQRSFPHEIGNWSTSVFIPCPGLSEQLDELFTNLCPNATVSLGRSLYVMDNPHLSLSKTWVVRHHWIEGLVASLSDALENVRRFDKLDVLVNEEGTR</sequence>
<comment type="caution">
    <text evidence="8">The sequence shown here is derived from an EMBL/GenBank/DDBJ whole genome shotgun (WGS) entry which is preliminary data.</text>
</comment>
<evidence type="ECO:0000256" key="3">
    <source>
        <dbReference type="ARBA" id="ARBA00023239"/>
    </source>
</evidence>
<dbReference type="Gene3D" id="3.90.1140.10">
    <property type="entry name" value="Cyclic phosphodiesterase"/>
    <property type="match status" value="1"/>
</dbReference>
<dbReference type="Proteomes" id="UP000230066">
    <property type="component" value="Unassembled WGS sequence"/>
</dbReference>
<evidence type="ECO:0000256" key="4">
    <source>
        <dbReference type="ARBA" id="ARBA00023242"/>
    </source>
</evidence>
<organism evidence="8 9">
    <name type="scientific">Fasciola hepatica</name>
    <name type="common">Liver fluke</name>
    <dbReference type="NCBI Taxonomy" id="6192"/>
    <lineage>
        <taxon>Eukaryota</taxon>
        <taxon>Metazoa</taxon>
        <taxon>Spiralia</taxon>
        <taxon>Lophotrochozoa</taxon>
        <taxon>Platyhelminthes</taxon>
        <taxon>Trematoda</taxon>
        <taxon>Digenea</taxon>
        <taxon>Plagiorchiida</taxon>
        <taxon>Echinostomata</taxon>
        <taxon>Echinostomatoidea</taxon>
        <taxon>Fasciolidae</taxon>
        <taxon>Fasciola</taxon>
    </lineage>
</organism>
<keyword evidence="1" id="KW-0540">Nuclease</keyword>
<evidence type="ECO:0000256" key="6">
    <source>
        <dbReference type="ARBA" id="ARBA00029543"/>
    </source>
</evidence>
<dbReference type="GO" id="GO:0034477">
    <property type="term" value="P:U6 snRNA 3'-end processing"/>
    <property type="evidence" value="ECO:0007669"/>
    <property type="project" value="InterPro"/>
</dbReference>
<dbReference type="GO" id="GO:0005634">
    <property type="term" value="C:nucleus"/>
    <property type="evidence" value="ECO:0007669"/>
    <property type="project" value="TreeGrafter"/>
</dbReference>
<dbReference type="PANTHER" id="PTHR13522:SF3">
    <property type="entry name" value="U6 SNRNA PHOSPHODIESTERASE 1"/>
    <property type="match status" value="1"/>
</dbReference>
<dbReference type="Pfam" id="PF09749">
    <property type="entry name" value="HVSL"/>
    <property type="match status" value="1"/>
</dbReference>
<evidence type="ECO:0000256" key="5">
    <source>
        <dbReference type="ARBA" id="ARBA00029300"/>
    </source>
</evidence>
<keyword evidence="9" id="KW-1185">Reference proteome</keyword>
<keyword evidence="2" id="KW-0378">Hydrolase</keyword>
<evidence type="ECO:0000313" key="9">
    <source>
        <dbReference type="Proteomes" id="UP000230066"/>
    </source>
</evidence>
<reference evidence="8" key="1">
    <citation type="submission" date="2019-03" db="EMBL/GenBank/DDBJ databases">
        <title>Improved annotation for the trematode Fasciola hepatica.</title>
        <authorList>
            <person name="Choi Y.-J."/>
            <person name="Martin J."/>
            <person name="Mitreva M."/>
        </authorList>
    </citation>
    <scope>NUCLEOTIDE SEQUENCE [LARGE SCALE GENOMIC DNA]</scope>
</reference>
<evidence type="ECO:0000313" key="8">
    <source>
        <dbReference type="EMBL" id="THD21304.1"/>
    </source>
</evidence>
<dbReference type="PANTHER" id="PTHR13522">
    <property type="entry name" value="U6 SNRNA PHOSPHODIESTERASE 1"/>
    <property type="match status" value="1"/>
</dbReference>
<dbReference type="AlphaFoldDB" id="A0A4E0R4X4"/>
<accession>A0A4E0R4X4</accession>
<dbReference type="EMBL" id="JXXN02003664">
    <property type="protein sequence ID" value="THD21304.1"/>
    <property type="molecule type" value="Genomic_DNA"/>
</dbReference>
<comment type="catalytic activity">
    <reaction evidence="5">
        <text>a 3'-end uridylyl-uridine-RNA = a 3'-end 2',3'-cyclophospho-uridine-RNA + uridine</text>
        <dbReference type="Rhea" id="RHEA:46052"/>
        <dbReference type="Rhea" id="RHEA-COMP:17384"/>
        <dbReference type="Rhea" id="RHEA-COMP:17385"/>
        <dbReference type="ChEBI" id="CHEBI:16704"/>
        <dbReference type="ChEBI" id="CHEBI:85643"/>
        <dbReference type="ChEBI" id="CHEBI:85644"/>
    </reaction>
    <physiologicalReaction direction="left-to-right" evidence="5">
        <dbReference type="Rhea" id="RHEA:46053"/>
    </physiologicalReaction>
</comment>
<protein>
    <recommendedName>
        <fullName evidence="6">U6 snRNA phosphodiesterase 1</fullName>
    </recommendedName>
    <alternativeName>
        <fullName evidence="7">3'-5' RNA exonuclease USB1</fullName>
    </alternativeName>
</protein>
<keyword evidence="3" id="KW-0456">Lyase</keyword>
<evidence type="ECO:0000256" key="7">
    <source>
        <dbReference type="ARBA" id="ARBA00030030"/>
    </source>
</evidence>
<keyword evidence="4" id="KW-0539">Nucleus</keyword>
<evidence type="ECO:0000256" key="2">
    <source>
        <dbReference type="ARBA" id="ARBA00022801"/>
    </source>
</evidence>
<evidence type="ECO:0000256" key="1">
    <source>
        <dbReference type="ARBA" id="ARBA00022722"/>
    </source>
</evidence>
<dbReference type="InterPro" id="IPR027521">
    <property type="entry name" value="Usb1"/>
</dbReference>
<gene>
    <name evidence="8" type="ORF">D915_007698</name>
</gene>
<dbReference type="GO" id="GO:0000175">
    <property type="term" value="F:3'-5'-RNA exonuclease activity"/>
    <property type="evidence" value="ECO:0007669"/>
    <property type="project" value="TreeGrafter"/>
</dbReference>